<accession>M1BC90</accession>
<reference evidence="1" key="2">
    <citation type="submission" date="2015-06" db="UniProtKB">
        <authorList>
            <consortium name="EnsemblPlants"/>
        </authorList>
    </citation>
    <scope>IDENTIFICATION</scope>
    <source>
        <strain evidence="1">DM1-3 516 R44</strain>
    </source>
</reference>
<proteinExistence type="predicted"/>
<dbReference type="HOGENOM" id="CLU_2854111_0_0_1"/>
<reference evidence="2" key="1">
    <citation type="journal article" date="2011" name="Nature">
        <title>Genome sequence and analysis of the tuber crop potato.</title>
        <authorList>
            <consortium name="The Potato Genome Sequencing Consortium"/>
        </authorList>
    </citation>
    <scope>NUCLEOTIDE SEQUENCE [LARGE SCALE GENOMIC DNA]</scope>
    <source>
        <strain evidence="2">cv. DM1-3 516 R44</strain>
    </source>
</reference>
<dbReference type="PaxDb" id="4113-PGSC0003DMT400041949"/>
<name>M1BC90_SOLTU</name>
<evidence type="ECO:0000313" key="1">
    <source>
        <dbReference type="EnsemblPlants" id="PGSC0003DMT400041949"/>
    </source>
</evidence>
<organism evidence="1 2">
    <name type="scientific">Solanum tuberosum</name>
    <name type="common">Potato</name>
    <dbReference type="NCBI Taxonomy" id="4113"/>
    <lineage>
        <taxon>Eukaryota</taxon>
        <taxon>Viridiplantae</taxon>
        <taxon>Streptophyta</taxon>
        <taxon>Embryophyta</taxon>
        <taxon>Tracheophyta</taxon>
        <taxon>Spermatophyta</taxon>
        <taxon>Magnoliopsida</taxon>
        <taxon>eudicotyledons</taxon>
        <taxon>Gunneridae</taxon>
        <taxon>Pentapetalae</taxon>
        <taxon>asterids</taxon>
        <taxon>lamiids</taxon>
        <taxon>Solanales</taxon>
        <taxon>Solanaceae</taxon>
        <taxon>Solanoideae</taxon>
        <taxon>Solaneae</taxon>
        <taxon>Solanum</taxon>
    </lineage>
</organism>
<keyword evidence="2" id="KW-1185">Reference proteome</keyword>
<protein>
    <submittedName>
        <fullName evidence="1">Uncharacterized protein</fullName>
    </submittedName>
</protein>
<evidence type="ECO:0000313" key="2">
    <source>
        <dbReference type="Proteomes" id="UP000011115"/>
    </source>
</evidence>
<dbReference type="InParanoid" id="M1BC90"/>
<dbReference type="Gramene" id="PGSC0003DMT400041949">
    <property type="protein sequence ID" value="PGSC0003DMT400041949"/>
    <property type="gene ID" value="PGSC0003DMG402016272"/>
</dbReference>
<sequence length="65" mass="7453">MTYRRVFCTVTTPRFSRGKKSRCISSHLPKLCEAELPDNNASAGMLVPSQIVEVHAVWHKHHHKK</sequence>
<dbReference type="EnsemblPlants" id="PGSC0003DMT400041949">
    <property type="protein sequence ID" value="PGSC0003DMT400041949"/>
    <property type="gene ID" value="PGSC0003DMG402016272"/>
</dbReference>
<dbReference type="Proteomes" id="UP000011115">
    <property type="component" value="Unassembled WGS sequence"/>
</dbReference>
<dbReference type="AlphaFoldDB" id="M1BC90"/>